<evidence type="ECO:0000313" key="2">
    <source>
        <dbReference type="Proteomes" id="UP000070444"/>
    </source>
</evidence>
<keyword evidence="2" id="KW-1185">Reference proteome</keyword>
<gene>
    <name evidence="1" type="ORF">CONCODRAFT_116659</name>
</gene>
<proteinExistence type="predicted"/>
<dbReference type="EMBL" id="KQ964439">
    <property type="protein sequence ID" value="KXN73311.1"/>
    <property type="molecule type" value="Genomic_DNA"/>
</dbReference>
<protein>
    <submittedName>
        <fullName evidence="1">Uncharacterized protein</fullName>
    </submittedName>
</protein>
<dbReference type="Proteomes" id="UP000070444">
    <property type="component" value="Unassembled WGS sequence"/>
</dbReference>
<sequence length="78" mass="9087">MDELFEGLDSNDGILSKYEPSDIKQYGLPIYIPDHNTQPPQNQNFERITDEAELKFLYDLCQTPKKTKKGHYLKIAQI</sequence>
<evidence type="ECO:0000313" key="1">
    <source>
        <dbReference type="EMBL" id="KXN73311.1"/>
    </source>
</evidence>
<reference evidence="1 2" key="1">
    <citation type="journal article" date="2015" name="Genome Biol. Evol.">
        <title>Phylogenomic analyses indicate that early fungi evolved digesting cell walls of algal ancestors of land plants.</title>
        <authorList>
            <person name="Chang Y."/>
            <person name="Wang S."/>
            <person name="Sekimoto S."/>
            <person name="Aerts A.L."/>
            <person name="Choi C."/>
            <person name="Clum A."/>
            <person name="LaButti K.M."/>
            <person name="Lindquist E.A."/>
            <person name="Yee Ngan C."/>
            <person name="Ohm R.A."/>
            <person name="Salamov A.A."/>
            <person name="Grigoriev I.V."/>
            <person name="Spatafora J.W."/>
            <person name="Berbee M.L."/>
        </authorList>
    </citation>
    <scope>NUCLEOTIDE SEQUENCE [LARGE SCALE GENOMIC DNA]</scope>
    <source>
        <strain evidence="1 2">NRRL 28638</strain>
    </source>
</reference>
<organism evidence="1 2">
    <name type="scientific">Conidiobolus coronatus (strain ATCC 28846 / CBS 209.66 / NRRL 28638)</name>
    <name type="common">Delacroixia coronata</name>
    <dbReference type="NCBI Taxonomy" id="796925"/>
    <lineage>
        <taxon>Eukaryota</taxon>
        <taxon>Fungi</taxon>
        <taxon>Fungi incertae sedis</taxon>
        <taxon>Zoopagomycota</taxon>
        <taxon>Entomophthoromycotina</taxon>
        <taxon>Entomophthoromycetes</taxon>
        <taxon>Entomophthorales</taxon>
        <taxon>Ancylistaceae</taxon>
        <taxon>Conidiobolus</taxon>
    </lineage>
</organism>
<name>A0A137PEE4_CONC2</name>
<accession>A0A137PEE4</accession>
<dbReference type="AlphaFoldDB" id="A0A137PEE4"/>